<dbReference type="InterPro" id="IPR050229">
    <property type="entry name" value="GlpE_sulfurtransferase"/>
</dbReference>
<dbReference type="PANTHER" id="PTHR43031:SF1">
    <property type="entry name" value="PYRIDINE NUCLEOTIDE-DISULPHIDE OXIDOREDUCTASE"/>
    <property type="match status" value="1"/>
</dbReference>
<dbReference type="AlphaFoldDB" id="L8JWG6"/>
<dbReference type="InterPro" id="IPR001763">
    <property type="entry name" value="Rhodanese-like_dom"/>
</dbReference>
<dbReference type="EMBL" id="AMZN01000006">
    <property type="protein sequence ID" value="ELR73386.1"/>
    <property type="molecule type" value="Genomic_DNA"/>
</dbReference>
<dbReference type="eggNOG" id="COG0607">
    <property type="taxonomic scope" value="Bacteria"/>
</dbReference>
<keyword evidence="3" id="KW-1185">Reference proteome</keyword>
<protein>
    <submittedName>
        <fullName evidence="2">Rhodanese-like domain protein</fullName>
    </submittedName>
</protein>
<proteinExistence type="predicted"/>
<gene>
    <name evidence="2" type="ORF">C900_04238</name>
</gene>
<dbReference type="Gene3D" id="3.40.250.10">
    <property type="entry name" value="Rhodanese-like domain"/>
    <property type="match status" value="1"/>
</dbReference>
<dbReference type="Pfam" id="PF00581">
    <property type="entry name" value="Rhodanese"/>
    <property type="match status" value="1"/>
</dbReference>
<evidence type="ECO:0000313" key="3">
    <source>
        <dbReference type="Proteomes" id="UP000011135"/>
    </source>
</evidence>
<dbReference type="SUPFAM" id="SSF52821">
    <property type="entry name" value="Rhodanese/Cell cycle control phosphatase"/>
    <property type="match status" value="1"/>
</dbReference>
<dbReference type="OrthoDB" id="9808735at2"/>
<organism evidence="2 3">
    <name type="scientific">Fulvivirga imtechensis AK7</name>
    <dbReference type="NCBI Taxonomy" id="1237149"/>
    <lineage>
        <taxon>Bacteria</taxon>
        <taxon>Pseudomonadati</taxon>
        <taxon>Bacteroidota</taxon>
        <taxon>Cytophagia</taxon>
        <taxon>Cytophagales</taxon>
        <taxon>Fulvivirgaceae</taxon>
        <taxon>Fulvivirga</taxon>
    </lineage>
</organism>
<dbReference type="SMART" id="SM00450">
    <property type="entry name" value="RHOD"/>
    <property type="match status" value="1"/>
</dbReference>
<dbReference type="STRING" id="1237149.C900_04238"/>
<reference evidence="2 3" key="1">
    <citation type="submission" date="2012-12" db="EMBL/GenBank/DDBJ databases">
        <title>Genome assembly of Fulvivirga imtechensis AK7.</title>
        <authorList>
            <person name="Nupur N."/>
            <person name="Khatri I."/>
            <person name="Kumar R."/>
            <person name="Subramanian S."/>
            <person name="Pinnaka A."/>
        </authorList>
    </citation>
    <scope>NUCLEOTIDE SEQUENCE [LARGE SCALE GENOMIC DNA]</scope>
    <source>
        <strain evidence="2 3">AK7</strain>
    </source>
</reference>
<dbReference type="InterPro" id="IPR036873">
    <property type="entry name" value="Rhodanese-like_dom_sf"/>
</dbReference>
<dbReference type="PROSITE" id="PS50206">
    <property type="entry name" value="RHODANESE_3"/>
    <property type="match status" value="1"/>
</dbReference>
<evidence type="ECO:0000313" key="2">
    <source>
        <dbReference type="EMBL" id="ELR73386.1"/>
    </source>
</evidence>
<dbReference type="PANTHER" id="PTHR43031">
    <property type="entry name" value="FAD-DEPENDENT OXIDOREDUCTASE"/>
    <property type="match status" value="1"/>
</dbReference>
<feature type="domain" description="Rhodanese" evidence="1">
    <location>
        <begin position="24"/>
        <end position="107"/>
    </location>
</feature>
<name>L8JWG6_9BACT</name>
<accession>L8JWG6</accession>
<dbReference type="CDD" id="cd00158">
    <property type="entry name" value="RHOD"/>
    <property type="match status" value="1"/>
</dbReference>
<dbReference type="Proteomes" id="UP000011135">
    <property type="component" value="Unassembled WGS sequence"/>
</dbReference>
<comment type="caution">
    <text evidence="2">The sequence shown here is derived from an EMBL/GenBank/DDBJ whole genome shotgun (WGS) entry which is preliminary data.</text>
</comment>
<sequence>MFGFGKKTSKYENIDAGEFQELMKDKDVVVLDVRTPAEKAEGTIPGYKMINLMSPDFANQVSQLDKSKKYLVYCRSGNRSRQACQIMAGMGFENLYNLVGGIGAWNSMKRYA</sequence>
<evidence type="ECO:0000259" key="1">
    <source>
        <dbReference type="PROSITE" id="PS50206"/>
    </source>
</evidence>